<feature type="transmembrane region" description="Helical" evidence="1">
    <location>
        <begin position="402"/>
        <end position="424"/>
    </location>
</feature>
<organism evidence="2 3">
    <name type="scientific">Candidatus Scalindua brodae</name>
    <dbReference type="NCBI Taxonomy" id="237368"/>
    <lineage>
        <taxon>Bacteria</taxon>
        <taxon>Pseudomonadati</taxon>
        <taxon>Planctomycetota</taxon>
        <taxon>Candidatus Brocadiia</taxon>
        <taxon>Candidatus Brocadiales</taxon>
        <taxon>Candidatus Scalinduaceae</taxon>
        <taxon>Candidatus Scalindua</taxon>
    </lineage>
</organism>
<feature type="transmembrane region" description="Helical" evidence="1">
    <location>
        <begin position="54"/>
        <end position="72"/>
    </location>
</feature>
<keyword evidence="1" id="KW-1133">Transmembrane helix</keyword>
<comment type="caution">
    <text evidence="2">The sequence shown here is derived from an EMBL/GenBank/DDBJ whole genome shotgun (WGS) entry which is preliminary data.</text>
</comment>
<dbReference type="PANTHER" id="PTHR43471:SF10">
    <property type="entry name" value="SLL1107 PROTEIN"/>
    <property type="match status" value="1"/>
</dbReference>
<protein>
    <recommendedName>
        <fullName evidence="4">ABC-2 family transporter protein</fullName>
    </recommendedName>
</protein>
<feature type="transmembrane region" description="Helical" evidence="1">
    <location>
        <begin position="295"/>
        <end position="323"/>
    </location>
</feature>
<dbReference type="EMBL" id="JRYO01000213">
    <property type="protein sequence ID" value="KHE91274.1"/>
    <property type="molecule type" value="Genomic_DNA"/>
</dbReference>
<dbReference type="PANTHER" id="PTHR43471">
    <property type="entry name" value="ABC TRANSPORTER PERMEASE"/>
    <property type="match status" value="1"/>
</dbReference>
<gene>
    <name evidence="2" type="ORF">SCABRO_02954</name>
</gene>
<feature type="transmembrane region" description="Helical" evidence="1">
    <location>
        <begin position="102"/>
        <end position="124"/>
    </location>
</feature>
<feature type="transmembrane region" description="Helical" evidence="1">
    <location>
        <begin position="20"/>
        <end position="42"/>
    </location>
</feature>
<evidence type="ECO:0000313" key="2">
    <source>
        <dbReference type="EMBL" id="KHE91274.1"/>
    </source>
</evidence>
<reference evidence="2 3" key="1">
    <citation type="submission" date="2014-10" db="EMBL/GenBank/DDBJ databases">
        <title>Draft genome of anammox bacterium scalindua brodae, obtained using differential coverage binning of sequence data from two enrichment reactors.</title>
        <authorList>
            <person name="Speth D.R."/>
            <person name="Russ L."/>
            <person name="Kartal B."/>
            <person name="Op den Camp H.J."/>
            <person name="Dutilh B.E."/>
            <person name="Jetten M.S."/>
        </authorList>
    </citation>
    <scope>NUCLEOTIDE SEQUENCE [LARGE SCALE GENOMIC DNA]</scope>
    <source>
        <strain evidence="2">RU1</strain>
    </source>
</reference>
<sequence length="430" mass="47717">MQQILVIAKQTFKEAVRNKILFILITLGVVTICCSVFMPVVGDGREKIKIVESMCFRSITFFGTLAAILLSASSIPTDIDNKVICTITAKPVQRTNIIFGKIIGFVYIIGVLLLIMGSVSYTLIRYTALKQGTQGSSRGLLAREQFDPVNLQITGDSAKKIGNVSWIEGGGKGASVWKFKGLSSKDKNDDLAIEANFLIEGKKRSTGRIPVKIKIINPYSARILTESMEVSRNKPLLLRLNGKSLDGSEELTIVVSPENSGDFLGIRADSLRIFWGEKGFGCNYLKGLTIISTQFLLMVVIAVLGSTFLSLPVNILFCLFVFFCGNITDFMRDLSTVINVIETSEHEHGISGVMQKSNVYLMYLNHIIKKPILLLSYILPDFRYFSVGKYFIDGINIPCKRIFMGFGYAVLYALVCLPISFLVFKRKEIA</sequence>
<keyword evidence="1" id="KW-0472">Membrane</keyword>
<name>A0A0B0EFA9_9BACT</name>
<evidence type="ECO:0000313" key="3">
    <source>
        <dbReference type="Proteomes" id="UP000030652"/>
    </source>
</evidence>
<dbReference type="AlphaFoldDB" id="A0A0B0EFA9"/>
<keyword evidence="1" id="KW-0812">Transmembrane</keyword>
<proteinExistence type="predicted"/>
<dbReference type="Proteomes" id="UP000030652">
    <property type="component" value="Unassembled WGS sequence"/>
</dbReference>
<evidence type="ECO:0008006" key="4">
    <source>
        <dbReference type="Google" id="ProtNLM"/>
    </source>
</evidence>
<evidence type="ECO:0000256" key="1">
    <source>
        <dbReference type="SAM" id="Phobius"/>
    </source>
</evidence>
<accession>A0A0B0EFA9</accession>
<dbReference type="eggNOG" id="COG1277">
    <property type="taxonomic scope" value="Bacteria"/>
</dbReference>